<protein>
    <submittedName>
        <fullName evidence="1">Uncharacterized protein</fullName>
    </submittedName>
</protein>
<gene>
    <name evidence="1" type="ORF">HKW66_Vig0067710</name>
</gene>
<dbReference type="AlphaFoldDB" id="A0A8T0KBH1"/>
<organism evidence="1 2">
    <name type="scientific">Phaseolus angularis</name>
    <name type="common">Azuki bean</name>
    <name type="synonym">Vigna angularis</name>
    <dbReference type="NCBI Taxonomy" id="3914"/>
    <lineage>
        <taxon>Eukaryota</taxon>
        <taxon>Viridiplantae</taxon>
        <taxon>Streptophyta</taxon>
        <taxon>Embryophyta</taxon>
        <taxon>Tracheophyta</taxon>
        <taxon>Spermatophyta</taxon>
        <taxon>Magnoliopsida</taxon>
        <taxon>eudicotyledons</taxon>
        <taxon>Gunneridae</taxon>
        <taxon>Pentapetalae</taxon>
        <taxon>rosids</taxon>
        <taxon>fabids</taxon>
        <taxon>Fabales</taxon>
        <taxon>Fabaceae</taxon>
        <taxon>Papilionoideae</taxon>
        <taxon>50 kb inversion clade</taxon>
        <taxon>NPAAA clade</taxon>
        <taxon>indigoferoid/millettioid clade</taxon>
        <taxon>Phaseoleae</taxon>
        <taxon>Vigna</taxon>
    </lineage>
</organism>
<dbReference type="Proteomes" id="UP000743370">
    <property type="component" value="Unassembled WGS sequence"/>
</dbReference>
<sequence>MNATQGKVYVNLLHQAVVTVPILQIPQRLSAELASRAKRCSQFSSDSVGVNAVGLSGIFNGNGDGGDDRDVVGVDEVAKDCGVDSGDLADEA</sequence>
<name>A0A8T0KBH1_PHAAN</name>
<reference evidence="1 2" key="1">
    <citation type="submission" date="2020-05" db="EMBL/GenBank/DDBJ databases">
        <title>Vigna angularis (adzuki bean) Var. LongXiaoDou No. 4 denovo assembly.</title>
        <authorList>
            <person name="Xiang H."/>
        </authorList>
    </citation>
    <scope>NUCLEOTIDE SEQUENCE [LARGE SCALE GENOMIC DNA]</scope>
    <source>
        <tissue evidence="1">Leaf</tissue>
    </source>
</reference>
<dbReference type="EMBL" id="JABFOF010000006">
    <property type="protein sequence ID" value="KAG2395853.1"/>
    <property type="molecule type" value="Genomic_DNA"/>
</dbReference>
<evidence type="ECO:0000313" key="2">
    <source>
        <dbReference type="Proteomes" id="UP000743370"/>
    </source>
</evidence>
<evidence type="ECO:0000313" key="1">
    <source>
        <dbReference type="EMBL" id="KAG2395853.1"/>
    </source>
</evidence>
<accession>A0A8T0KBH1</accession>
<proteinExistence type="predicted"/>
<comment type="caution">
    <text evidence="1">The sequence shown here is derived from an EMBL/GenBank/DDBJ whole genome shotgun (WGS) entry which is preliminary data.</text>
</comment>